<dbReference type="PANTHER" id="PTHR11920">
    <property type="entry name" value="GUANYLYL CYCLASE"/>
    <property type="match status" value="1"/>
</dbReference>
<evidence type="ECO:0000256" key="3">
    <source>
        <dbReference type="ARBA" id="ARBA00022741"/>
    </source>
</evidence>
<evidence type="ECO:0000256" key="2">
    <source>
        <dbReference type="ARBA" id="ARBA00022692"/>
    </source>
</evidence>
<evidence type="ECO:0000313" key="9">
    <source>
        <dbReference type="EMBL" id="OWZ24489.1"/>
    </source>
</evidence>
<dbReference type="InterPro" id="IPR018297">
    <property type="entry name" value="A/G_cyclase_CS"/>
</dbReference>
<evidence type="ECO:0000313" key="10">
    <source>
        <dbReference type="Proteomes" id="UP000198211"/>
    </source>
</evidence>
<keyword evidence="2" id="KW-0812">Transmembrane</keyword>
<dbReference type="CDD" id="cd07302">
    <property type="entry name" value="CHD"/>
    <property type="match status" value="1"/>
</dbReference>
<evidence type="ECO:0000259" key="8">
    <source>
        <dbReference type="PROSITE" id="PS50125"/>
    </source>
</evidence>
<dbReference type="GO" id="GO:0007168">
    <property type="term" value="P:receptor guanylyl cyclase signaling pathway"/>
    <property type="evidence" value="ECO:0007669"/>
    <property type="project" value="TreeGrafter"/>
</dbReference>
<comment type="similarity">
    <text evidence="7">Belongs to the adenylyl cyclase class-4/guanylyl cyclase family.</text>
</comment>
<keyword evidence="5" id="KW-0472">Membrane</keyword>
<gene>
    <name evidence="9" type="ORF">PHMEG_000438</name>
</gene>
<keyword evidence="3" id="KW-0547">Nucleotide-binding</keyword>
<dbReference type="InterPro" id="IPR029787">
    <property type="entry name" value="Nucleotide_cyclase"/>
</dbReference>
<dbReference type="GO" id="GO:0000166">
    <property type="term" value="F:nucleotide binding"/>
    <property type="evidence" value="ECO:0007669"/>
    <property type="project" value="UniProtKB-KW"/>
</dbReference>
<sequence>MLPTHIKERLKDNSTDGLAESYDEVSILFCYVSNFQDLSKHTSAIELVQLMNRIVFCFDLATDSHGVYKMEAIADTYMCAAGVPQRDPFHCEKVAEMALTMMRICEKESWSVNGVDIQLQIGIHSGPVVAGVVGSKTYSYHLFGDTVNTSSRVCSSGCAGKIQISERSRELLERTGAFVISERGTMNLKGKGMCD</sequence>
<reference evidence="10" key="1">
    <citation type="submission" date="2017-03" db="EMBL/GenBank/DDBJ databases">
        <title>Phytopthora megakarya and P. palmivora, two closely related causual agents of cacao black pod achieved similar genome size and gene model numbers by different mechanisms.</title>
        <authorList>
            <person name="Ali S."/>
            <person name="Shao J."/>
            <person name="Larry D.J."/>
            <person name="Kronmiller B."/>
            <person name="Shen D."/>
            <person name="Strem M.D."/>
            <person name="Melnick R.L."/>
            <person name="Guiltinan M.J."/>
            <person name="Tyler B.M."/>
            <person name="Meinhardt L.W."/>
            <person name="Bailey B.A."/>
        </authorList>
    </citation>
    <scope>NUCLEOTIDE SEQUENCE [LARGE SCALE GENOMIC DNA]</scope>
    <source>
        <strain evidence="10">zdho120</strain>
    </source>
</reference>
<organism evidence="9 10">
    <name type="scientific">Phytophthora megakarya</name>
    <dbReference type="NCBI Taxonomy" id="4795"/>
    <lineage>
        <taxon>Eukaryota</taxon>
        <taxon>Sar</taxon>
        <taxon>Stramenopiles</taxon>
        <taxon>Oomycota</taxon>
        <taxon>Peronosporomycetes</taxon>
        <taxon>Peronosporales</taxon>
        <taxon>Peronosporaceae</taxon>
        <taxon>Phytophthora</taxon>
    </lineage>
</organism>
<dbReference type="InterPro" id="IPR050401">
    <property type="entry name" value="Cyclic_nucleotide_synthase"/>
</dbReference>
<dbReference type="InterPro" id="IPR001054">
    <property type="entry name" value="A/G_cyclase"/>
</dbReference>
<dbReference type="Pfam" id="PF00211">
    <property type="entry name" value="Guanylate_cyc"/>
    <property type="match status" value="1"/>
</dbReference>
<dbReference type="SMART" id="SM00044">
    <property type="entry name" value="CYCc"/>
    <property type="match status" value="1"/>
</dbReference>
<evidence type="ECO:0000256" key="5">
    <source>
        <dbReference type="ARBA" id="ARBA00023136"/>
    </source>
</evidence>
<accession>A0A225X5F4</accession>
<dbReference type="GO" id="GO:0004383">
    <property type="term" value="F:guanylate cyclase activity"/>
    <property type="evidence" value="ECO:0007669"/>
    <property type="project" value="TreeGrafter"/>
</dbReference>
<keyword evidence="10" id="KW-1185">Reference proteome</keyword>
<evidence type="ECO:0000256" key="1">
    <source>
        <dbReference type="ARBA" id="ARBA00004370"/>
    </source>
</evidence>
<dbReference type="GO" id="GO:0035556">
    <property type="term" value="P:intracellular signal transduction"/>
    <property type="evidence" value="ECO:0007669"/>
    <property type="project" value="InterPro"/>
</dbReference>
<dbReference type="Gene3D" id="3.30.70.1230">
    <property type="entry name" value="Nucleotide cyclase"/>
    <property type="match status" value="1"/>
</dbReference>
<keyword evidence="6 7" id="KW-0456">Lyase</keyword>
<dbReference type="STRING" id="4795.A0A225X5F4"/>
<evidence type="ECO:0000256" key="4">
    <source>
        <dbReference type="ARBA" id="ARBA00022989"/>
    </source>
</evidence>
<proteinExistence type="inferred from homology"/>
<dbReference type="AlphaFoldDB" id="A0A225X5F4"/>
<protein>
    <submittedName>
        <fullName evidence="9">Phospholipid-transporting ATPase</fullName>
    </submittedName>
</protein>
<keyword evidence="4" id="KW-1133">Transmembrane helix</keyword>
<comment type="caution">
    <text evidence="9">The sequence shown here is derived from an EMBL/GenBank/DDBJ whole genome shotgun (WGS) entry which is preliminary data.</text>
</comment>
<comment type="subcellular location">
    <subcellularLocation>
        <location evidence="1">Membrane</location>
    </subcellularLocation>
</comment>
<dbReference type="SUPFAM" id="SSF55073">
    <property type="entry name" value="Nucleotide cyclase"/>
    <property type="match status" value="1"/>
</dbReference>
<dbReference type="PROSITE" id="PS50125">
    <property type="entry name" value="GUANYLATE_CYCLASE_2"/>
    <property type="match status" value="1"/>
</dbReference>
<dbReference type="PANTHER" id="PTHR11920:SF335">
    <property type="entry name" value="GUANYLATE CYCLASE"/>
    <property type="match status" value="1"/>
</dbReference>
<feature type="domain" description="Guanylate cyclase" evidence="8">
    <location>
        <begin position="26"/>
        <end position="154"/>
    </location>
</feature>
<evidence type="ECO:0000256" key="6">
    <source>
        <dbReference type="ARBA" id="ARBA00023239"/>
    </source>
</evidence>
<dbReference type="GO" id="GO:0001653">
    <property type="term" value="F:peptide receptor activity"/>
    <property type="evidence" value="ECO:0007669"/>
    <property type="project" value="TreeGrafter"/>
</dbReference>
<dbReference type="EMBL" id="NBNE01000011">
    <property type="protein sequence ID" value="OWZ24489.1"/>
    <property type="molecule type" value="Genomic_DNA"/>
</dbReference>
<dbReference type="PROSITE" id="PS00452">
    <property type="entry name" value="GUANYLATE_CYCLASE_1"/>
    <property type="match status" value="1"/>
</dbReference>
<evidence type="ECO:0000256" key="7">
    <source>
        <dbReference type="RuleBase" id="RU000405"/>
    </source>
</evidence>
<name>A0A225X5F4_9STRA</name>
<dbReference type="GO" id="GO:0004016">
    <property type="term" value="F:adenylate cyclase activity"/>
    <property type="evidence" value="ECO:0007669"/>
    <property type="project" value="TreeGrafter"/>
</dbReference>
<dbReference type="GO" id="GO:0005886">
    <property type="term" value="C:plasma membrane"/>
    <property type="evidence" value="ECO:0007669"/>
    <property type="project" value="TreeGrafter"/>
</dbReference>
<dbReference type="Proteomes" id="UP000198211">
    <property type="component" value="Unassembled WGS sequence"/>
</dbReference>
<dbReference type="OrthoDB" id="432756at2759"/>